<evidence type="ECO:0000313" key="2">
    <source>
        <dbReference type="Proteomes" id="UP000199572"/>
    </source>
</evidence>
<protein>
    <submittedName>
        <fullName evidence="1">Uncharacterized protein</fullName>
    </submittedName>
</protein>
<proteinExistence type="predicted"/>
<dbReference type="STRING" id="390241.SAMN04488023_11984"/>
<organism evidence="1 2">
    <name type="scientific">Pedobacter rhizosphaerae</name>
    <dbReference type="NCBI Taxonomy" id="390241"/>
    <lineage>
        <taxon>Bacteria</taxon>
        <taxon>Pseudomonadati</taxon>
        <taxon>Bacteroidota</taxon>
        <taxon>Sphingobacteriia</taxon>
        <taxon>Sphingobacteriales</taxon>
        <taxon>Sphingobacteriaceae</taxon>
        <taxon>Pedobacter</taxon>
    </lineage>
</organism>
<gene>
    <name evidence="1" type="ORF">SAMN04488023_11984</name>
</gene>
<dbReference type="Proteomes" id="UP000199572">
    <property type="component" value="Unassembled WGS sequence"/>
</dbReference>
<name>A0A1H9STV6_9SPHI</name>
<sequence length="130" mass="14607">MTSAILVLSATTPAILFTYLLLKYSIQRCATSIVGVQQINLKPLMVEQIFENHFEKLLAIEIHGGGPAINAYLNAKVNGSYQVLTFDGKLILEVRKNFSGWVVTREGDAVKNPTQFFTSLLLMLEHRFYN</sequence>
<dbReference type="AlphaFoldDB" id="A0A1H9STV6"/>
<evidence type="ECO:0000313" key="1">
    <source>
        <dbReference type="EMBL" id="SER88307.1"/>
    </source>
</evidence>
<dbReference type="OrthoDB" id="9972851at2"/>
<accession>A0A1H9STV6</accession>
<keyword evidence="2" id="KW-1185">Reference proteome</keyword>
<dbReference type="RefSeq" id="WP_090885893.1">
    <property type="nucleotide sequence ID" value="NZ_FOGG01000019.1"/>
</dbReference>
<dbReference type="EMBL" id="FOGG01000019">
    <property type="protein sequence ID" value="SER88307.1"/>
    <property type="molecule type" value="Genomic_DNA"/>
</dbReference>
<reference evidence="2" key="1">
    <citation type="submission" date="2016-10" db="EMBL/GenBank/DDBJ databases">
        <authorList>
            <person name="Varghese N."/>
            <person name="Submissions S."/>
        </authorList>
    </citation>
    <scope>NUCLEOTIDE SEQUENCE [LARGE SCALE GENOMIC DNA]</scope>
    <source>
        <strain evidence="2">DSM 18610</strain>
    </source>
</reference>